<reference evidence="2 3" key="1">
    <citation type="submission" date="2021-02" db="EMBL/GenBank/DDBJ databases">
        <title>FDA dAtabase for Regulatory Grade micrObial Sequences (FDA-ARGOS): Supporting development and validation of Infectious Disease Dx tests.</title>
        <authorList>
            <person name="Sproer C."/>
            <person name="Gronow S."/>
            <person name="Severitt S."/>
            <person name="Schroder I."/>
            <person name="Tallon L."/>
            <person name="Sadzewicz L."/>
            <person name="Zhao X."/>
            <person name="Boylan J."/>
            <person name="Ott S."/>
            <person name="Bowen H."/>
            <person name="Vavikolanu K."/>
            <person name="Mehta A."/>
            <person name="Aluvathingal J."/>
            <person name="Nadendla S."/>
            <person name="Lowell S."/>
            <person name="Myers T."/>
            <person name="Yan Y."/>
            <person name="Sichtig H."/>
        </authorList>
    </citation>
    <scope>NUCLEOTIDE SEQUENCE [LARGE SCALE GENOMIC DNA]</scope>
    <source>
        <strain evidence="2 3">FDAARGOS_1211</strain>
    </source>
</reference>
<evidence type="ECO:0008006" key="4">
    <source>
        <dbReference type="Google" id="ProtNLM"/>
    </source>
</evidence>
<feature type="compositionally biased region" description="Basic and acidic residues" evidence="1">
    <location>
        <begin position="256"/>
        <end position="266"/>
    </location>
</feature>
<name>A0ABX7J1L9_9ACTN</name>
<evidence type="ECO:0000313" key="3">
    <source>
        <dbReference type="Proteomes" id="UP000598054"/>
    </source>
</evidence>
<dbReference type="InterPro" id="IPR038332">
    <property type="entry name" value="PPE_sf"/>
</dbReference>
<feature type="region of interest" description="Disordered" evidence="1">
    <location>
        <begin position="114"/>
        <end position="137"/>
    </location>
</feature>
<dbReference type="Proteomes" id="UP000598054">
    <property type="component" value="Chromosome"/>
</dbReference>
<evidence type="ECO:0000313" key="2">
    <source>
        <dbReference type="EMBL" id="QRV41084.1"/>
    </source>
</evidence>
<sequence>MTHQQLVALIASANPSGASNLASKLSQASFTITSIGEDLKAYVAGLAWHGEGGDAFRAWGGQTASATLRLGEYSRGASQWMEEVAQAIGEAKAAMPPISETTRAQNALTKANGAYETATDPANRNDPDARGLARTAQSDAAAAEARIDVLRGEAALRLRKLAQTYEFTAHQVNAETPPTFPPPSSVMPESVFNVREPTSGEGPTTPERLTSGDRPGAFARAANSGDFAAGSEGRVEPRPVADLPHVDISESSGRPPRVEPTTRMEIDGLATLPTATSPSPASPSASPPPAGATDPLGMQPTQTPPVSAAGGTKASWQPAPPVMGRPGQSGGRPSALPTQGPLGPGSTVRTPQESGIVGGRPTPPSATGAGRGMPRGLVVGGEGTAGARGPMGHTSAMGAGSGGARPGATGGSRRYASEKGGIVAGTPRQTNRPGAHPVAGGGAMAKPTSNAPSGRRDKRGSERPDYLIEDEDTWKQNGRRIVPPVVE</sequence>
<feature type="compositionally biased region" description="Basic and acidic residues" evidence="1">
    <location>
        <begin position="233"/>
        <end position="248"/>
    </location>
</feature>
<protein>
    <recommendedName>
        <fullName evidence="4">PPE family protein</fullName>
    </recommendedName>
</protein>
<feature type="compositionally biased region" description="Gly residues" evidence="1">
    <location>
        <begin position="399"/>
        <end position="410"/>
    </location>
</feature>
<feature type="compositionally biased region" description="Gly residues" evidence="1">
    <location>
        <begin position="369"/>
        <end position="386"/>
    </location>
</feature>
<dbReference type="EMBL" id="CP070249">
    <property type="protein sequence ID" value="QRV41084.1"/>
    <property type="molecule type" value="Genomic_DNA"/>
</dbReference>
<keyword evidence="3" id="KW-1185">Reference proteome</keyword>
<feature type="region of interest" description="Disordered" evidence="1">
    <location>
        <begin position="172"/>
        <end position="487"/>
    </location>
</feature>
<organism evidence="2 3">
    <name type="scientific">Streptomyces californicus</name>
    <dbReference type="NCBI Taxonomy" id="67351"/>
    <lineage>
        <taxon>Bacteria</taxon>
        <taxon>Bacillati</taxon>
        <taxon>Actinomycetota</taxon>
        <taxon>Actinomycetes</taxon>
        <taxon>Kitasatosporales</taxon>
        <taxon>Streptomycetaceae</taxon>
        <taxon>Streptomyces</taxon>
    </lineage>
</organism>
<proteinExistence type="predicted"/>
<dbReference type="Gene3D" id="1.20.1260.20">
    <property type="entry name" value="PPE superfamily"/>
    <property type="match status" value="1"/>
</dbReference>
<accession>A0ABX7J1L9</accession>
<evidence type="ECO:0000256" key="1">
    <source>
        <dbReference type="SAM" id="MobiDB-lite"/>
    </source>
</evidence>
<gene>
    <name evidence="2" type="ORF">I6J41_10270</name>
</gene>
<feature type="compositionally biased region" description="Low complexity" evidence="1">
    <location>
        <begin position="269"/>
        <end position="284"/>
    </location>
</feature>